<dbReference type="RefSeq" id="WP_072758242.1">
    <property type="nucleotide sequence ID" value="NZ_FRDJ01000002.1"/>
</dbReference>
<proteinExistence type="predicted"/>
<evidence type="ECO:0000259" key="1">
    <source>
        <dbReference type="PROSITE" id="PS50902"/>
    </source>
</evidence>
<dbReference type="OrthoDB" id="9806505at2"/>
<dbReference type="STRING" id="1121883.SAMN02745226_00652"/>
<dbReference type="InterPro" id="IPR029039">
    <property type="entry name" value="Flavoprotein-like_sf"/>
</dbReference>
<dbReference type="Gene3D" id="3.40.50.360">
    <property type="match status" value="1"/>
</dbReference>
<organism evidence="2 3">
    <name type="scientific">Fervidobacterium gondwanense DSM 13020</name>
    <dbReference type="NCBI Taxonomy" id="1121883"/>
    <lineage>
        <taxon>Bacteria</taxon>
        <taxon>Thermotogati</taxon>
        <taxon>Thermotogota</taxon>
        <taxon>Thermotogae</taxon>
        <taxon>Thermotogales</taxon>
        <taxon>Fervidobacteriaceae</taxon>
        <taxon>Fervidobacterium</taxon>
    </lineage>
</organism>
<dbReference type="PANTHER" id="PTHR39201">
    <property type="entry name" value="EXPORTED PROTEIN-RELATED"/>
    <property type="match status" value="1"/>
</dbReference>
<keyword evidence="3" id="KW-1185">Reference proteome</keyword>
<sequence length="160" mass="17923">MKSLVVFFSLEGHTKYVAKLLAEELKADLVELETVKEYPKRGFAKYFWCGKASVFREKPELKTKIPDFSKYELIVIGTPVWAGNCTPPINTLLSKASFSGKKLGILVTNGGGSIAKCVKQITKVLPGNNVLQPLHFVNPEESKREEILQKIRSWINAINE</sequence>
<feature type="domain" description="Flavodoxin-like" evidence="1">
    <location>
        <begin position="3"/>
        <end position="159"/>
    </location>
</feature>
<dbReference type="PANTHER" id="PTHR39201:SF1">
    <property type="entry name" value="FLAVODOXIN-LIKE DOMAIN-CONTAINING PROTEIN"/>
    <property type="match status" value="1"/>
</dbReference>
<reference evidence="3" key="1">
    <citation type="submission" date="2016-12" db="EMBL/GenBank/DDBJ databases">
        <authorList>
            <person name="Varghese N."/>
            <person name="Submissions S."/>
        </authorList>
    </citation>
    <scope>NUCLEOTIDE SEQUENCE [LARGE SCALE GENOMIC DNA]</scope>
    <source>
        <strain evidence="3">DSM 13020</strain>
    </source>
</reference>
<dbReference type="InterPro" id="IPR008254">
    <property type="entry name" value="Flavodoxin/NO_synth"/>
</dbReference>
<dbReference type="AlphaFoldDB" id="A0A1M7S8J5"/>
<dbReference type="PROSITE" id="PS00201">
    <property type="entry name" value="FLAVODOXIN"/>
    <property type="match status" value="1"/>
</dbReference>
<accession>A0A1M7S8J5</accession>
<dbReference type="GO" id="GO:0009055">
    <property type="term" value="F:electron transfer activity"/>
    <property type="evidence" value="ECO:0007669"/>
    <property type="project" value="InterPro"/>
</dbReference>
<dbReference type="EMBL" id="FRDJ01000002">
    <property type="protein sequence ID" value="SHN54763.1"/>
    <property type="molecule type" value="Genomic_DNA"/>
</dbReference>
<gene>
    <name evidence="2" type="ORF">SAMN02745226_00652</name>
</gene>
<name>A0A1M7S8J5_FERGO</name>
<evidence type="ECO:0000313" key="3">
    <source>
        <dbReference type="Proteomes" id="UP000184207"/>
    </source>
</evidence>
<dbReference type="Proteomes" id="UP000184207">
    <property type="component" value="Unassembled WGS sequence"/>
</dbReference>
<evidence type="ECO:0000313" key="2">
    <source>
        <dbReference type="EMBL" id="SHN54763.1"/>
    </source>
</evidence>
<protein>
    <submittedName>
        <fullName evidence="2">Flavodoxin</fullName>
    </submittedName>
</protein>
<dbReference type="PROSITE" id="PS50902">
    <property type="entry name" value="FLAVODOXIN_LIKE"/>
    <property type="match status" value="1"/>
</dbReference>
<dbReference type="Pfam" id="PF12682">
    <property type="entry name" value="Flavodoxin_4"/>
    <property type="match status" value="1"/>
</dbReference>
<dbReference type="GO" id="GO:0010181">
    <property type="term" value="F:FMN binding"/>
    <property type="evidence" value="ECO:0007669"/>
    <property type="project" value="InterPro"/>
</dbReference>
<dbReference type="SUPFAM" id="SSF52218">
    <property type="entry name" value="Flavoproteins"/>
    <property type="match status" value="1"/>
</dbReference>
<dbReference type="InterPro" id="IPR001226">
    <property type="entry name" value="Flavodoxin_CS"/>
</dbReference>